<dbReference type="InterPro" id="IPR001563">
    <property type="entry name" value="Peptidase_S10"/>
</dbReference>
<proteinExistence type="inferred from homology"/>
<keyword evidence="5" id="KW-1185">Reference proteome</keyword>
<feature type="non-terminal residue" evidence="4">
    <location>
        <position position="51"/>
    </location>
</feature>
<evidence type="ECO:0000256" key="1">
    <source>
        <dbReference type="ARBA" id="ARBA00009431"/>
    </source>
</evidence>
<evidence type="ECO:0000256" key="3">
    <source>
        <dbReference type="ARBA" id="ARBA00023180"/>
    </source>
</evidence>
<keyword evidence="2" id="KW-0645">Protease</keyword>
<protein>
    <submittedName>
        <fullName evidence="4">Uncharacterized protein</fullName>
    </submittedName>
</protein>
<dbReference type="SUPFAM" id="SSF53474">
    <property type="entry name" value="alpha/beta-Hydrolases"/>
    <property type="match status" value="1"/>
</dbReference>
<comment type="similarity">
    <text evidence="1">Belongs to the peptidase S10 family.</text>
</comment>
<name>A0A367INA9_RHIST</name>
<accession>A0A367INA9</accession>
<dbReference type="Gene3D" id="3.40.50.1820">
    <property type="entry name" value="alpha/beta hydrolase"/>
    <property type="match status" value="1"/>
</dbReference>
<reference evidence="4 5" key="1">
    <citation type="journal article" date="2018" name="G3 (Bethesda)">
        <title>Phylogenetic and Phylogenomic Definition of Rhizopus Species.</title>
        <authorList>
            <person name="Gryganskyi A.P."/>
            <person name="Golan J."/>
            <person name="Dolatabadi S."/>
            <person name="Mondo S."/>
            <person name="Robb S."/>
            <person name="Idnurm A."/>
            <person name="Muszewska A."/>
            <person name="Steczkiewicz K."/>
            <person name="Masonjones S."/>
            <person name="Liao H.L."/>
            <person name="Gajdeczka M.T."/>
            <person name="Anike F."/>
            <person name="Vuek A."/>
            <person name="Anishchenko I.M."/>
            <person name="Voigt K."/>
            <person name="de Hoog G.S."/>
            <person name="Smith M.E."/>
            <person name="Heitman J."/>
            <person name="Vilgalys R."/>
            <person name="Stajich J.E."/>
        </authorList>
    </citation>
    <scope>NUCLEOTIDE SEQUENCE [LARGE SCALE GENOMIC DNA]</scope>
    <source>
        <strain evidence="4 5">LSU 92-RS-03</strain>
    </source>
</reference>
<keyword evidence="3" id="KW-0325">Glycoprotein</keyword>
<dbReference type="InterPro" id="IPR029058">
    <property type="entry name" value="AB_hydrolase_fold"/>
</dbReference>
<dbReference type="Proteomes" id="UP000253551">
    <property type="component" value="Unassembled WGS sequence"/>
</dbReference>
<dbReference type="OrthoDB" id="2414484at2759"/>
<comment type="caution">
    <text evidence="4">The sequence shown here is derived from an EMBL/GenBank/DDBJ whole genome shotgun (WGS) entry which is preliminary data.</text>
</comment>
<evidence type="ECO:0000313" key="5">
    <source>
        <dbReference type="Proteomes" id="UP000253551"/>
    </source>
</evidence>
<dbReference type="AlphaFoldDB" id="A0A367INA9"/>
<dbReference type="GO" id="GO:0004185">
    <property type="term" value="F:serine-type carboxypeptidase activity"/>
    <property type="evidence" value="ECO:0007669"/>
    <property type="project" value="InterPro"/>
</dbReference>
<sequence>QDYKVTSLPGIDLNALNFDQYAGHIEINKKTNANMFFWMIEREQKTEPEKL</sequence>
<dbReference type="EMBL" id="PJQM01006777">
    <property type="protein sequence ID" value="RCH79116.1"/>
    <property type="molecule type" value="Genomic_DNA"/>
</dbReference>
<gene>
    <name evidence="4" type="ORF">CU098_000198</name>
</gene>
<keyword evidence="2" id="KW-0378">Hydrolase</keyword>
<keyword evidence="2" id="KW-0121">Carboxypeptidase</keyword>
<evidence type="ECO:0000313" key="4">
    <source>
        <dbReference type="EMBL" id="RCH79116.1"/>
    </source>
</evidence>
<organism evidence="4 5">
    <name type="scientific">Rhizopus stolonifer</name>
    <name type="common">Rhizopus nigricans</name>
    <dbReference type="NCBI Taxonomy" id="4846"/>
    <lineage>
        <taxon>Eukaryota</taxon>
        <taxon>Fungi</taxon>
        <taxon>Fungi incertae sedis</taxon>
        <taxon>Mucoromycota</taxon>
        <taxon>Mucoromycotina</taxon>
        <taxon>Mucoromycetes</taxon>
        <taxon>Mucorales</taxon>
        <taxon>Mucorineae</taxon>
        <taxon>Rhizopodaceae</taxon>
        <taxon>Rhizopus</taxon>
    </lineage>
</organism>
<evidence type="ECO:0000256" key="2">
    <source>
        <dbReference type="ARBA" id="ARBA00022645"/>
    </source>
</evidence>
<dbReference type="Pfam" id="PF00450">
    <property type="entry name" value="Peptidase_S10"/>
    <property type="match status" value="1"/>
</dbReference>
<dbReference type="STRING" id="4846.A0A367INA9"/>
<dbReference type="GO" id="GO:0006508">
    <property type="term" value="P:proteolysis"/>
    <property type="evidence" value="ECO:0007669"/>
    <property type="project" value="InterPro"/>
</dbReference>
<feature type="non-terminal residue" evidence="4">
    <location>
        <position position="1"/>
    </location>
</feature>